<evidence type="ECO:0000259" key="12">
    <source>
        <dbReference type="Pfam" id="PF12627"/>
    </source>
</evidence>
<dbReference type="SUPFAM" id="SSF81891">
    <property type="entry name" value="Poly A polymerase C-terminal region-like"/>
    <property type="match status" value="1"/>
</dbReference>
<dbReference type="PANTHER" id="PTHR46173">
    <property type="entry name" value="CCA TRNA NUCLEOTIDYLTRANSFERASE 1, MITOCHONDRIAL"/>
    <property type="match status" value="1"/>
</dbReference>
<evidence type="ECO:0000256" key="7">
    <source>
        <dbReference type="ARBA" id="ARBA00022842"/>
    </source>
</evidence>
<dbReference type="GO" id="GO:0000166">
    <property type="term" value="F:nucleotide binding"/>
    <property type="evidence" value="ECO:0007669"/>
    <property type="project" value="UniProtKB-KW"/>
</dbReference>
<dbReference type="SUPFAM" id="SSF81301">
    <property type="entry name" value="Nucleotidyltransferase"/>
    <property type="match status" value="1"/>
</dbReference>
<evidence type="ECO:0000256" key="9">
    <source>
        <dbReference type="RuleBase" id="RU003953"/>
    </source>
</evidence>
<dbReference type="GO" id="GO:0046872">
    <property type="term" value="F:metal ion binding"/>
    <property type="evidence" value="ECO:0007669"/>
    <property type="project" value="UniProtKB-KW"/>
</dbReference>
<comment type="similarity">
    <text evidence="9">Belongs to the tRNA nucleotidyltransferase/poly(A) polymerase family.</text>
</comment>
<feature type="domain" description="tRNA nucleotidyltransferase/poly(A) polymerase RNA and SrmB- binding" evidence="12">
    <location>
        <begin position="164"/>
        <end position="223"/>
    </location>
</feature>
<dbReference type="InterPro" id="IPR032828">
    <property type="entry name" value="PolyA_RNA-bd"/>
</dbReference>
<evidence type="ECO:0000256" key="8">
    <source>
        <dbReference type="ARBA" id="ARBA00022884"/>
    </source>
</evidence>
<dbReference type="Pfam" id="PF13735">
    <property type="entry name" value="tRNA_NucTran2_2"/>
    <property type="match status" value="1"/>
</dbReference>
<keyword evidence="2 9" id="KW-0808">Transferase</keyword>
<feature type="domain" description="CCA-adding enzyme C-terminal" evidence="13">
    <location>
        <begin position="294"/>
        <end position="431"/>
    </location>
</feature>
<evidence type="ECO:0000259" key="13">
    <source>
        <dbReference type="Pfam" id="PF13735"/>
    </source>
</evidence>
<evidence type="ECO:0000256" key="6">
    <source>
        <dbReference type="ARBA" id="ARBA00022741"/>
    </source>
</evidence>
<evidence type="ECO:0000256" key="10">
    <source>
        <dbReference type="SAM" id="Coils"/>
    </source>
</evidence>
<name>A0A1G2EMD4_9BACT</name>
<dbReference type="CDD" id="cd00077">
    <property type="entry name" value="HDc"/>
    <property type="match status" value="1"/>
</dbReference>
<keyword evidence="6" id="KW-0547">Nucleotide-binding</keyword>
<reference evidence="14 15" key="1">
    <citation type="journal article" date="2016" name="Nat. Commun.">
        <title>Thousands of microbial genomes shed light on interconnected biogeochemical processes in an aquifer system.</title>
        <authorList>
            <person name="Anantharaman K."/>
            <person name="Brown C.T."/>
            <person name="Hug L.A."/>
            <person name="Sharon I."/>
            <person name="Castelle C.J."/>
            <person name="Probst A.J."/>
            <person name="Thomas B.C."/>
            <person name="Singh A."/>
            <person name="Wilkins M.J."/>
            <person name="Karaoz U."/>
            <person name="Brodie E.L."/>
            <person name="Williams K.H."/>
            <person name="Hubbard S.S."/>
            <person name="Banfield J.F."/>
        </authorList>
    </citation>
    <scope>NUCLEOTIDE SEQUENCE [LARGE SCALE GENOMIC DNA]</scope>
</reference>
<dbReference type="NCBIfam" id="TIGR00277">
    <property type="entry name" value="HDIG"/>
    <property type="match status" value="1"/>
</dbReference>
<dbReference type="Gene3D" id="3.30.460.10">
    <property type="entry name" value="Beta Polymerase, domain 2"/>
    <property type="match status" value="1"/>
</dbReference>
<keyword evidence="7" id="KW-0460">Magnesium</keyword>
<dbReference type="GO" id="GO:0016779">
    <property type="term" value="F:nucleotidyltransferase activity"/>
    <property type="evidence" value="ECO:0007669"/>
    <property type="project" value="UniProtKB-KW"/>
</dbReference>
<evidence type="ECO:0000313" key="15">
    <source>
        <dbReference type="Proteomes" id="UP000176326"/>
    </source>
</evidence>
<protein>
    <recommendedName>
        <fullName evidence="16">HD domain-containing protein</fullName>
    </recommendedName>
</protein>
<dbReference type="GO" id="GO:0000049">
    <property type="term" value="F:tRNA binding"/>
    <property type="evidence" value="ECO:0007669"/>
    <property type="project" value="TreeGrafter"/>
</dbReference>
<comment type="cofactor">
    <cofactor evidence="1">
        <name>Mg(2+)</name>
        <dbReference type="ChEBI" id="CHEBI:18420"/>
    </cofactor>
</comment>
<evidence type="ECO:0000256" key="1">
    <source>
        <dbReference type="ARBA" id="ARBA00001946"/>
    </source>
</evidence>
<dbReference type="Pfam" id="PF12627">
    <property type="entry name" value="PolyA_pol_RNAbd"/>
    <property type="match status" value="1"/>
</dbReference>
<dbReference type="InterPro" id="IPR002646">
    <property type="entry name" value="PolA_pol_head_dom"/>
</dbReference>
<evidence type="ECO:0000256" key="4">
    <source>
        <dbReference type="ARBA" id="ARBA00022695"/>
    </source>
</evidence>
<keyword evidence="3" id="KW-0819">tRNA processing</keyword>
<dbReference type="InterPro" id="IPR043519">
    <property type="entry name" value="NT_sf"/>
</dbReference>
<dbReference type="InterPro" id="IPR050264">
    <property type="entry name" value="Bact_CCA-adding_enz_type3_sf"/>
</dbReference>
<proteinExistence type="inferred from homology"/>
<dbReference type="EMBL" id="MHMN01000052">
    <property type="protein sequence ID" value="OGZ26955.1"/>
    <property type="molecule type" value="Genomic_DNA"/>
</dbReference>
<organism evidence="14 15">
    <name type="scientific">Candidatus Nealsonbacteria bacterium RIFOXYC1_FULL_40_7</name>
    <dbReference type="NCBI Taxonomy" id="1801678"/>
    <lineage>
        <taxon>Bacteria</taxon>
        <taxon>Candidatus Nealsoniibacteriota</taxon>
    </lineage>
</organism>
<evidence type="ECO:0000256" key="5">
    <source>
        <dbReference type="ARBA" id="ARBA00022723"/>
    </source>
</evidence>
<comment type="caution">
    <text evidence="14">The sequence shown here is derived from an EMBL/GenBank/DDBJ whole genome shotgun (WGS) entry which is preliminary data.</text>
</comment>
<dbReference type="Pfam" id="PF01743">
    <property type="entry name" value="PolyA_pol"/>
    <property type="match status" value="1"/>
</dbReference>
<dbReference type="Proteomes" id="UP000176326">
    <property type="component" value="Unassembled WGS sequence"/>
</dbReference>
<dbReference type="AlphaFoldDB" id="A0A1G2EMD4"/>
<dbReference type="InterPro" id="IPR032810">
    <property type="entry name" value="CCA-adding_enz_C"/>
</dbReference>
<feature type="domain" description="Poly A polymerase head" evidence="11">
    <location>
        <begin position="21"/>
        <end position="137"/>
    </location>
</feature>
<accession>A0A1G2EMD4</accession>
<keyword evidence="8 9" id="KW-0694">RNA-binding</keyword>
<evidence type="ECO:0000256" key="2">
    <source>
        <dbReference type="ARBA" id="ARBA00022679"/>
    </source>
</evidence>
<keyword evidence="10" id="KW-0175">Coiled coil</keyword>
<evidence type="ECO:0008006" key="16">
    <source>
        <dbReference type="Google" id="ProtNLM"/>
    </source>
</evidence>
<sequence>MDIPDNVKKILKKIKKEGWQAYLVGGCVRDLEMEKTPKDWDVATDAVPEEIQKIFPESFCNNEFGTVNVSGVEITPFRTEEKYTDKRHPDKVKWSKNIEEDLARRDFTINAMALGADEKTIIDPYKGKEDIKRKIIRAVGSPEDRFEEDSLRMMRAVRIASVLGFKIEPKTSSAIKKNSSWITSVSKERIRDELSKAIMSENAAPGIELLRELRLLEHIIPELLEGYKVGQNKHHLYDCYEHSIKSLDYSAKKGFNFHVRMASLMHDIGKPRTKQGKGEKATFYNHELVGARMTREIMQRLKFPKKDIEKVERLVRYHLFYYNVGEVSESSVRRLLRNAGPENIEELLQVRYADRVGSGCPKAEPYKLRHLKYLIDKVSKDPISVKMLKVNGQDIMEMLSLKPGPAIGKILDILLGEVLKDPSKNDKDYLKKEIERINVLTEKELDKKAEDARKEIDQVQVKEDKMTKDKYWVT</sequence>
<evidence type="ECO:0000259" key="11">
    <source>
        <dbReference type="Pfam" id="PF01743"/>
    </source>
</evidence>
<gene>
    <name evidence="14" type="ORF">A2427_00045</name>
</gene>
<feature type="coiled-coil region" evidence="10">
    <location>
        <begin position="442"/>
        <end position="469"/>
    </location>
</feature>
<keyword evidence="4" id="KW-0548">Nucleotidyltransferase</keyword>
<dbReference type="PANTHER" id="PTHR46173:SF1">
    <property type="entry name" value="CCA TRNA NUCLEOTIDYLTRANSFERASE 1, MITOCHONDRIAL"/>
    <property type="match status" value="1"/>
</dbReference>
<evidence type="ECO:0000256" key="3">
    <source>
        <dbReference type="ARBA" id="ARBA00022694"/>
    </source>
</evidence>
<dbReference type="Gene3D" id="1.10.246.80">
    <property type="match status" value="1"/>
</dbReference>
<dbReference type="CDD" id="cd05398">
    <property type="entry name" value="NT_ClassII-CCAase"/>
    <property type="match status" value="1"/>
</dbReference>
<dbReference type="Gene3D" id="1.10.3090.10">
    <property type="entry name" value="cca-adding enzyme, domain 2"/>
    <property type="match status" value="1"/>
</dbReference>
<dbReference type="InterPro" id="IPR006675">
    <property type="entry name" value="HDIG_dom"/>
</dbReference>
<evidence type="ECO:0000313" key="14">
    <source>
        <dbReference type="EMBL" id="OGZ26955.1"/>
    </source>
</evidence>
<dbReference type="GO" id="GO:0008033">
    <property type="term" value="P:tRNA processing"/>
    <property type="evidence" value="ECO:0007669"/>
    <property type="project" value="UniProtKB-KW"/>
</dbReference>
<dbReference type="InterPro" id="IPR003607">
    <property type="entry name" value="HD/PDEase_dom"/>
</dbReference>
<keyword evidence="5" id="KW-0479">Metal-binding</keyword>